<keyword evidence="2 9" id="KW-0813">Transport</keyword>
<evidence type="ECO:0000256" key="3">
    <source>
        <dbReference type="ARBA" id="ARBA00022475"/>
    </source>
</evidence>
<comment type="similarity">
    <text evidence="9">Belongs to the TatA/E family.</text>
</comment>
<dbReference type="NCBIfam" id="NF002813">
    <property type="entry name" value="PRK02958.1"/>
    <property type="match status" value="1"/>
</dbReference>
<dbReference type="NCBIfam" id="TIGR01411">
    <property type="entry name" value="tatAE"/>
    <property type="match status" value="1"/>
</dbReference>
<dbReference type="PANTHER" id="PTHR42982:SF1">
    <property type="entry name" value="SEC-INDEPENDENT PROTEIN TRANSLOCASE PROTEIN TATA"/>
    <property type="match status" value="1"/>
</dbReference>
<dbReference type="Pfam" id="PF02416">
    <property type="entry name" value="TatA_B_E"/>
    <property type="match status" value="1"/>
</dbReference>
<comment type="function">
    <text evidence="9">Part of the twin-arginine translocation (Tat) system that transports large folded proteins containing a characteristic twin-arginine motif in their signal peptide across membranes. TatA could form the protein-conducting channel of the Tat system.</text>
</comment>
<protein>
    <recommendedName>
        <fullName evidence="9">Sec-independent protein translocase protein TatA</fullName>
    </recommendedName>
</protein>
<sequence>MGFSIQHLLVVLVIVILVFGTKRLKNIGDDLGGAIKGFRKALKEGEEQESSTKQDEQPK</sequence>
<keyword evidence="11" id="KW-1185">Reference proteome</keyword>
<evidence type="ECO:0000256" key="6">
    <source>
        <dbReference type="ARBA" id="ARBA00022989"/>
    </source>
</evidence>
<organism evidence="10 11">
    <name type="scientific">Methylomonas rapida</name>
    <dbReference type="NCBI Taxonomy" id="2963939"/>
    <lineage>
        <taxon>Bacteria</taxon>
        <taxon>Pseudomonadati</taxon>
        <taxon>Pseudomonadota</taxon>
        <taxon>Gammaproteobacteria</taxon>
        <taxon>Methylococcales</taxon>
        <taxon>Methylococcaceae</taxon>
        <taxon>Methylomonas</taxon>
    </lineage>
</organism>
<comment type="subunit">
    <text evidence="9">The Tat system comprises two distinct complexes: a TatABC complex, containing multiple copies of TatA, TatB and TatC subunits, and a separate TatA complex, containing only TatA subunits. Substrates initially bind to the TatABC complex, which probably triggers association of the separate TatA complex to form the active translocon.</text>
</comment>
<dbReference type="RefSeq" id="WP_255187780.1">
    <property type="nucleotide sequence ID" value="NZ_CP113517.1"/>
</dbReference>
<evidence type="ECO:0000256" key="7">
    <source>
        <dbReference type="ARBA" id="ARBA00023010"/>
    </source>
</evidence>
<accession>A0ABY7GQS9</accession>
<evidence type="ECO:0000256" key="2">
    <source>
        <dbReference type="ARBA" id="ARBA00022448"/>
    </source>
</evidence>
<proteinExistence type="inferred from homology"/>
<dbReference type="PANTHER" id="PTHR42982">
    <property type="entry name" value="SEC-INDEPENDENT PROTEIN TRANSLOCASE PROTEIN TATA"/>
    <property type="match status" value="1"/>
</dbReference>
<keyword evidence="6 9" id="KW-1133">Transmembrane helix</keyword>
<keyword evidence="7 9" id="KW-0811">Translocation</keyword>
<dbReference type="HAMAP" id="MF_00236">
    <property type="entry name" value="TatA_E"/>
    <property type="match status" value="1"/>
</dbReference>
<evidence type="ECO:0000256" key="8">
    <source>
        <dbReference type="ARBA" id="ARBA00023136"/>
    </source>
</evidence>
<keyword evidence="3 9" id="KW-1003">Cell membrane</keyword>
<dbReference type="InterPro" id="IPR006312">
    <property type="entry name" value="TatA/E"/>
</dbReference>
<reference evidence="10" key="1">
    <citation type="submission" date="2022-11" db="EMBL/GenBank/DDBJ databases">
        <title>Methylomonas rapida sp. nov., Carotenoid-Producing Obligate Methanotrophs with High Growth Characteristics and Biotechnological Potential.</title>
        <authorList>
            <person name="Tikhonova E.N."/>
            <person name="Suleimanov R.Z."/>
            <person name="Miroshnikov K."/>
            <person name="Oshkin I.Y."/>
            <person name="Belova S.E."/>
            <person name="Danilova O.V."/>
            <person name="Ashikhmin A."/>
            <person name="Konopkin A."/>
            <person name="But S.Y."/>
            <person name="Khmelenina V.N."/>
            <person name="Kuznetsov N."/>
            <person name="Pimenov N.V."/>
            <person name="Dedysh S.N."/>
        </authorList>
    </citation>
    <scope>NUCLEOTIDE SEQUENCE</scope>
    <source>
        <strain evidence="10">MP1</strain>
    </source>
</reference>
<evidence type="ECO:0000313" key="11">
    <source>
        <dbReference type="Proteomes" id="UP001162780"/>
    </source>
</evidence>
<evidence type="ECO:0000256" key="4">
    <source>
        <dbReference type="ARBA" id="ARBA00022692"/>
    </source>
</evidence>
<evidence type="ECO:0000313" key="10">
    <source>
        <dbReference type="EMBL" id="WAR46867.1"/>
    </source>
</evidence>
<keyword evidence="5 9" id="KW-0653">Protein transport</keyword>
<evidence type="ECO:0000256" key="9">
    <source>
        <dbReference type="HAMAP-Rule" id="MF_00236"/>
    </source>
</evidence>
<name>A0ABY7GQS9_9GAMM</name>
<gene>
    <name evidence="9 10" type="primary">tatA</name>
    <name evidence="10" type="ORF">NM686_010250</name>
</gene>
<dbReference type="EMBL" id="CP113517">
    <property type="protein sequence ID" value="WAR46867.1"/>
    <property type="molecule type" value="Genomic_DNA"/>
</dbReference>
<dbReference type="InterPro" id="IPR003369">
    <property type="entry name" value="TatA/B/E"/>
</dbReference>
<dbReference type="Proteomes" id="UP001162780">
    <property type="component" value="Chromosome"/>
</dbReference>
<keyword evidence="4 9" id="KW-0812">Transmembrane</keyword>
<evidence type="ECO:0000256" key="5">
    <source>
        <dbReference type="ARBA" id="ARBA00022927"/>
    </source>
</evidence>
<keyword evidence="8 9" id="KW-0472">Membrane</keyword>
<comment type="subcellular location">
    <subcellularLocation>
        <location evidence="1 9">Cell membrane</location>
        <topology evidence="1 9">Single-pass membrane protein</topology>
    </subcellularLocation>
</comment>
<dbReference type="Gene3D" id="1.20.5.3310">
    <property type="match status" value="1"/>
</dbReference>
<evidence type="ECO:0000256" key="1">
    <source>
        <dbReference type="ARBA" id="ARBA00004162"/>
    </source>
</evidence>